<evidence type="ECO:0000256" key="1">
    <source>
        <dbReference type="SAM" id="MobiDB-lite"/>
    </source>
</evidence>
<evidence type="ECO:0008006" key="4">
    <source>
        <dbReference type="Google" id="ProtNLM"/>
    </source>
</evidence>
<name>A0AB72UD62_9PROT</name>
<reference evidence="2 3" key="1">
    <citation type="journal article" date="2012" name="J. Bacteriol.">
        <title>Genome sequence of Thalassospira xiamenensis type strain M-5.</title>
        <authorList>
            <person name="Lai Q."/>
            <person name="Shao Z."/>
        </authorList>
    </citation>
    <scope>NUCLEOTIDE SEQUENCE [LARGE SCALE GENOMIC DNA]</scope>
    <source>
        <strain evidence="2 3">M-5</strain>
    </source>
</reference>
<evidence type="ECO:0000313" key="2">
    <source>
        <dbReference type="EMBL" id="AJD52191.1"/>
    </source>
</evidence>
<feature type="region of interest" description="Disordered" evidence="1">
    <location>
        <begin position="52"/>
        <end position="76"/>
    </location>
</feature>
<accession>A0AB72UD62</accession>
<feature type="compositionally biased region" description="Acidic residues" evidence="1">
    <location>
        <begin position="67"/>
        <end position="76"/>
    </location>
</feature>
<dbReference type="GeneID" id="31927744"/>
<evidence type="ECO:0000313" key="3">
    <source>
        <dbReference type="Proteomes" id="UP000007127"/>
    </source>
</evidence>
<organism evidence="2 3">
    <name type="scientific">Thalassospira xiamenensis M-5 = DSM 17429</name>
    <dbReference type="NCBI Taxonomy" id="1123366"/>
    <lineage>
        <taxon>Bacteria</taxon>
        <taxon>Pseudomonadati</taxon>
        <taxon>Pseudomonadota</taxon>
        <taxon>Alphaproteobacteria</taxon>
        <taxon>Rhodospirillales</taxon>
        <taxon>Thalassospiraceae</taxon>
        <taxon>Thalassospira</taxon>
    </lineage>
</organism>
<dbReference type="RefSeq" id="WP_007089458.1">
    <property type="nucleotide sequence ID" value="NZ_CP004388.1"/>
</dbReference>
<dbReference type="AlphaFoldDB" id="A0AB72UD62"/>
<protein>
    <recommendedName>
        <fullName evidence="4">J domain-containing protein</fullName>
    </recommendedName>
</protein>
<dbReference type="EMBL" id="CP004388">
    <property type="protein sequence ID" value="AJD52191.1"/>
    <property type="molecule type" value="Genomic_DNA"/>
</dbReference>
<dbReference type="KEGG" id="txi:TH3_10375"/>
<dbReference type="Proteomes" id="UP000007127">
    <property type="component" value="Chromosome"/>
</dbReference>
<proteinExistence type="predicted"/>
<sequence>MSVEWPWHVLGLSEACDERAIKRAYASTLKRIDRNDPQQFQELRSAYDAALNNASNPKSPSVFGGIDQEDQGEEGDSGIYAEHERKFPTFYEINSKNVEHSVFDGEESYWKHEHHSEPVVDHEAFRKFNATGDVNELFSRHEGEFRQVEEATFCFLSDALDRGEDISKYARVLDFCESYFKWVSDFNSFSKKIRRTS</sequence>
<gene>
    <name evidence="2" type="ORF">TH3_10375</name>
</gene>